<proteinExistence type="predicted"/>
<gene>
    <name evidence="1" type="ORF">J8N05_21845</name>
</gene>
<evidence type="ECO:0000313" key="2">
    <source>
        <dbReference type="Proteomes" id="UP000677413"/>
    </source>
</evidence>
<reference evidence="1 2" key="1">
    <citation type="submission" date="2021-04" db="EMBL/GenBank/DDBJ databases">
        <authorList>
            <person name="Tang X."/>
            <person name="Zhou X."/>
            <person name="Chen X."/>
            <person name="Cernava T."/>
            <person name="Zhang C."/>
        </authorList>
    </citation>
    <scope>NUCLEOTIDE SEQUENCE [LARGE SCALE GENOMIC DNA]</scope>
    <source>
        <strain evidence="1 2">BH-SS-21</strain>
    </source>
</reference>
<sequence length="138" mass="15190">MEPVVLAAGTALVAAMASDAWEAARGALVDLWRKGKPEEAEAVGNELQRARTVALESRRTVDPDAEQALIGFWRMRLDHLLRERPDLARELRGVLEDDLVPTLGAGERDRATTLLGRAEAHDHARIYQAGRDQHIHGG</sequence>
<protein>
    <submittedName>
        <fullName evidence="1">Uncharacterized protein</fullName>
    </submittedName>
</protein>
<organism evidence="1 2">
    <name type="scientific">Streptomyces liliiviolaceus</name>
    <dbReference type="NCBI Taxonomy" id="2823109"/>
    <lineage>
        <taxon>Bacteria</taxon>
        <taxon>Bacillati</taxon>
        <taxon>Actinomycetota</taxon>
        <taxon>Actinomycetes</taxon>
        <taxon>Kitasatosporales</taxon>
        <taxon>Streptomycetaceae</taxon>
        <taxon>Streptomyces</taxon>
    </lineage>
</organism>
<evidence type="ECO:0000313" key="1">
    <source>
        <dbReference type="EMBL" id="MBQ0850809.1"/>
    </source>
</evidence>
<dbReference type="RefSeq" id="WP_210885115.1">
    <property type="nucleotide sequence ID" value="NZ_JAGPYQ010000001.1"/>
</dbReference>
<keyword evidence="2" id="KW-1185">Reference proteome</keyword>
<dbReference type="Proteomes" id="UP000677413">
    <property type="component" value="Unassembled WGS sequence"/>
</dbReference>
<accession>A0A940Y577</accession>
<name>A0A940Y577_9ACTN</name>
<dbReference type="AlphaFoldDB" id="A0A940Y577"/>
<dbReference type="EMBL" id="JAGPYQ010000001">
    <property type="protein sequence ID" value="MBQ0850809.1"/>
    <property type="molecule type" value="Genomic_DNA"/>
</dbReference>
<comment type="caution">
    <text evidence="1">The sequence shown here is derived from an EMBL/GenBank/DDBJ whole genome shotgun (WGS) entry which is preliminary data.</text>
</comment>